<reference evidence="24" key="2">
    <citation type="submission" date="2020-06" db="EMBL/GenBank/DDBJ databases">
        <authorList>
            <person name="Sheffer M."/>
        </authorList>
    </citation>
    <scope>NUCLEOTIDE SEQUENCE</scope>
</reference>
<comment type="subcellular location">
    <subcellularLocation>
        <location evidence="2">Mitochondrion</location>
    </subcellularLocation>
</comment>
<dbReference type="InterPro" id="IPR036322">
    <property type="entry name" value="WD40_repeat_dom_sf"/>
</dbReference>
<evidence type="ECO:0000256" key="12">
    <source>
        <dbReference type="ARBA" id="ARBA00023146"/>
    </source>
</evidence>
<dbReference type="PROSITE" id="PS00178">
    <property type="entry name" value="AA_TRNA_LIGASE_I"/>
    <property type="match status" value="1"/>
</dbReference>
<dbReference type="PANTHER" id="PTHR43311">
    <property type="entry name" value="GLUTAMATE--TRNA LIGASE"/>
    <property type="match status" value="1"/>
</dbReference>
<organism evidence="24 25">
    <name type="scientific">Argiope bruennichi</name>
    <name type="common">Wasp spider</name>
    <name type="synonym">Aranea bruennichi</name>
    <dbReference type="NCBI Taxonomy" id="94029"/>
    <lineage>
        <taxon>Eukaryota</taxon>
        <taxon>Metazoa</taxon>
        <taxon>Ecdysozoa</taxon>
        <taxon>Arthropoda</taxon>
        <taxon>Chelicerata</taxon>
        <taxon>Arachnida</taxon>
        <taxon>Araneae</taxon>
        <taxon>Araneomorphae</taxon>
        <taxon>Entelegynae</taxon>
        <taxon>Araneoidea</taxon>
        <taxon>Araneidae</taxon>
        <taxon>Argiope</taxon>
    </lineage>
</organism>
<evidence type="ECO:0000256" key="2">
    <source>
        <dbReference type="ARBA" id="ARBA00004173"/>
    </source>
</evidence>
<proteinExistence type="inferred from homology"/>
<dbReference type="InterPro" id="IPR004527">
    <property type="entry name" value="Glu-tRNA-ligase_bac/mito"/>
</dbReference>
<dbReference type="Gene3D" id="3.40.50.620">
    <property type="entry name" value="HUPs"/>
    <property type="match status" value="1"/>
</dbReference>
<dbReference type="CDD" id="cd00808">
    <property type="entry name" value="GluRS_core"/>
    <property type="match status" value="1"/>
</dbReference>
<dbReference type="EMBL" id="JABXBU010002072">
    <property type="protein sequence ID" value="KAF8777690.1"/>
    <property type="molecule type" value="Genomic_DNA"/>
</dbReference>
<dbReference type="SMART" id="SM00320">
    <property type="entry name" value="WD40"/>
    <property type="match status" value="4"/>
</dbReference>
<accession>A0A8T0EPG9</accession>
<evidence type="ECO:0000313" key="24">
    <source>
        <dbReference type="EMBL" id="KAF8777690.1"/>
    </source>
</evidence>
<evidence type="ECO:0000256" key="5">
    <source>
        <dbReference type="ARBA" id="ARBA00021234"/>
    </source>
</evidence>
<dbReference type="GO" id="GO:0005739">
    <property type="term" value="C:mitochondrion"/>
    <property type="evidence" value="ECO:0007669"/>
    <property type="project" value="UniProtKB-SubCell"/>
</dbReference>
<evidence type="ECO:0000256" key="13">
    <source>
        <dbReference type="ARBA" id="ARBA00030865"/>
    </source>
</evidence>
<dbReference type="InterPro" id="IPR049940">
    <property type="entry name" value="GluQ/Sye"/>
</dbReference>
<dbReference type="InterPro" id="IPR045462">
    <property type="entry name" value="aa-tRNA-synth_I_cd-bd"/>
</dbReference>
<feature type="domain" description="Aminoacyl-tRNA synthetase class I anticodon-binding" evidence="23">
    <location>
        <begin position="902"/>
        <end position="1034"/>
    </location>
</feature>
<evidence type="ECO:0000256" key="10">
    <source>
        <dbReference type="ARBA" id="ARBA00022840"/>
    </source>
</evidence>
<dbReference type="EC" id="6.1.1.24" evidence="14"/>
<dbReference type="PANTHER" id="PTHR43311:SF2">
    <property type="entry name" value="GLUTAMATE--TRNA LIGASE, MITOCHONDRIAL-RELATED"/>
    <property type="match status" value="1"/>
</dbReference>
<comment type="catalytic activity">
    <reaction evidence="19">
        <text>tRNA(Glx) + L-glutamate + ATP = L-glutamyl-tRNA(Glx) + AMP + diphosphate</text>
        <dbReference type="Rhea" id="RHEA:18397"/>
        <dbReference type="Rhea" id="RHEA-COMP:9713"/>
        <dbReference type="Rhea" id="RHEA-COMP:9716"/>
        <dbReference type="ChEBI" id="CHEBI:29985"/>
        <dbReference type="ChEBI" id="CHEBI:30616"/>
        <dbReference type="ChEBI" id="CHEBI:33019"/>
        <dbReference type="ChEBI" id="CHEBI:78442"/>
        <dbReference type="ChEBI" id="CHEBI:78520"/>
        <dbReference type="ChEBI" id="CHEBI:456215"/>
        <dbReference type="EC" id="6.1.1.24"/>
    </reaction>
    <physiologicalReaction direction="left-to-right" evidence="19">
        <dbReference type="Rhea" id="RHEA:18398"/>
    </physiologicalReaction>
</comment>
<dbReference type="GO" id="GO:0006424">
    <property type="term" value="P:glutamyl-tRNA aminoacylation"/>
    <property type="evidence" value="ECO:0007669"/>
    <property type="project" value="InterPro"/>
</dbReference>
<evidence type="ECO:0000256" key="19">
    <source>
        <dbReference type="ARBA" id="ARBA00047479"/>
    </source>
</evidence>
<evidence type="ECO:0000256" key="20">
    <source>
        <dbReference type="ARBA" id="ARBA00047689"/>
    </source>
</evidence>
<protein>
    <recommendedName>
        <fullName evidence="15">Nondiscriminating glutamyl-tRNA synthetase EARS2, mitochondrial</fullName>
        <ecNumber evidence="4">6.1.1.17</ecNumber>
        <ecNumber evidence="14">6.1.1.24</ecNumber>
    </recommendedName>
    <alternativeName>
        <fullName evidence="17">Glutamate--tRNA(Gln) ligase EARS2, mitochondrial</fullName>
    </alternativeName>
    <alternativeName>
        <fullName evidence="13">Glutamyl-tRNA synthetase</fullName>
    </alternativeName>
    <alternativeName>
        <fullName evidence="16">Mitochondrial glutamyl-tRNA synthetase</fullName>
    </alternativeName>
    <alternativeName>
        <fullName evidence="5">WD repeat-containing protein 76</fullName>
    </alternativeName>
</protein>
<evidence type="ECO:0000256" key="11">
    <source>
        <dbReference type="ARBA" id="ARBA00022917"/>
    </source>
</evidence>
<evidence type="ECO:0000259" key="23">
    <source>
        <dbReference type="Pfam" id="PF19269"/>
    </source>
</evidence>
<dbReference type="AlphaFoldDB" id="A0A8T0EPG9"/>
<dbReference type="InterPro" id="IPR015943">
    <property type="entry name" value="WD40/YVTN_repeat-like_dom_sf"/>
</dbReference>
<dbReference type="PRINTS" id="PR00987">
    <property type="entry name" value="TRNASYNTHGLU"/>
</dbReference>
<dbReference type="InterPro" id="IPR033910">
    <property type="entry name" value="GluRS_core"/>
</dbReference>
<dbReference type="GO" id="GO:0005524">
    <property type="term" value="F:ATP binding"/>
    <property type="evidence" value="ECO:0007669"/>
    <property type="project" value="UniProtKB-KW"/>
</dbReference>
<dbReference type="Gene3D" id="2.130.10.10">
    <property type="entry name" value="YVTN repeat-like/Quinoprotein amine dehydrogenase"/>
    <property type="match status" value="1"/>
</dbReference>
<feature type="domain" description="Glutamyl/glutaminyl-tRNA synthetase class Ib catalytic" evidence="22">
    <location>
        <begin position="544"/>
        <end position="834"/>
    </location>
</feature>
<dbReference type="SUPFAM" id="SSF52374">
    <property type="entry name" value="Nucleotidylyl transferase"/>
    <property type="match status" value="1"/>
</dbReference>
<dbReference type="SUPFAM" id="SSF48163">
    <property type="entry name" value="An anticodon-binding domain of class I aminoacyl-tRNA synthetases"/>
    <property type="match status" value="1"/>
</dbReference>
<comment type="similarity">
    <text evidence="3">Belongs to the class-I aminoacyl-tRNA synthetase family. Glutamate--tRNA ligase type 1 subfamily.</text>
</comment>
<dbReference type="GO" id="GO:0008270">
    <property type="term" value="F:zinc ion binding"/>
    <property type="evidence" value="ECO:0007669"/>
    <property type="project" value="InterPro"/>
</dbReference>
<dbReference type="InterPro" id="IPR014729">
    <property type="entry name" value="Rossmann-like_a/b/a_fold"/>
</dbReference>
<keyword evidence="12" id="KW-0030">Aminoacyl-tRNA synthetase</keyword>
<evidence type="ECO:0000256" key="18">
    <source>
        <dbReference type="ARBA" id="ARBA00047366"/>
    </source>
</evidence>
<evidence type="ECO:0000256" key="6">
    <source>
        <dbReference type="ARBA" id="ARBA00022574"/>
    </source>
</evidence>
<evidence type="ECO:0000313" key="25">
    <source>
        <dbReference type="Proteomes" id="UP000807504"/>
    </source>
</evidence>
<evidence type="ECO:0000256" key="16">
    <source>
        <dbReference type="ARBA" id="ARBA00044251"/>
    </source>
</evidence>
<dbReference type="SUPFAM" id="SSF50978">
    <property type="entry name" value="WD40 repeat-like"/>
    <property type="match status" value="1"/>
</dbReference>
<evidence type="ECO:0000259" key="22">
    <source>
        <dbReference type="Pfam" id="PF00749"/>
    </source>
</evidence>
<dbReference type="Pfam" id="PF19269">
    <property type="entry name" value="Anticodon_2"/>
    <property type="match status" value="1"/>
</dbReference>
<evidence type="ECO:0000256" key="4">
    <source>
        <dbReference type="ARBA" id="ARBA00012835"/>
    </source>
</evidence>
<dbReference type="FunFam" id="3.40.50.620:FF:000045">
    <property type="entry name" value="Glutamate--tRNA ligase, mitochondrial"/>
    <property type="match status" value="1"/>
</dbReference>
<dbReference type="HAMAP" id="MF_00022">
    <property type="entry name" value="Glu_tRNA_synth_type1"/>
    <property type="match status" value="1"/>
</dbReference>
<evidence type="ECO:0000256" key="8">
    <source>
        <dbReference type="ARBA" id="ARBA00022737"/>
    </source>
</evidence>
<sequence length="1047" mass="119680">MKRKSAHKEFEDNIKKVKDEKPDIGNLSEYEKMIQKNRDEKAAFLESLRMDEVKEGLNEAINNLKPKKPPRKNIKSPKSVLAPQVPTRKSLRLAKVDIDLSEKAVEARALAEAEKEIEKVFKIKGGIENFHKLLNRHQRKSDNDTGLMKKKIGKITTKKVAKFNKDTSNSDELPPILPFQEAITGENVYADFARDFDDLDFKTPKPFTDYVSCFKKMKIDESKIAKVVNGRITAMALHPMKEKVIVSAGNKYGAIGFWHVNSDSDPYEFRPHLFGVSCMKFNSDSLNQIMSSSYDGTMRCGDMEKKVFNEVFNISDETSCNYFDFISPTTILVCHRNGKVSIVDIRSDSKSADKSHKCHEYSVKTVSVHPVNKNYFVSADMKGFLSLWDLRKLQKKPVIEVHHHRKVITSAFFSPVTGNSILTTSADDSLCLFNSSKLGSALPLDTKVRHNNFTGRWLSTFKATWLPNIDDAFVIGSMEYPRKIEIFNNQLDSIYNFQDEYLGCITSTNVFHPSLPVLAGGNSSGKVDHSERLQKYYSTVLRDVRVRFAPSPTGFLHLGGLRTALFNYLFARKNKGKFILRIEDTDRKRIKPGSVENLNGMLEWTGLIPDESPEKGGPFGPYVQSERLEKYREKTELLLESGAAYRCFCSETRLDILRKEALRTRESRGYDNKCRHLEPSEIEQLLREKKPFTIRFKIPKGPISHNDIVFGPQCYDVLENEGDFIIMKSDGFPTYHFASVVDDHLMEISHVLRGTEWLISTPKHILLHQALGWQPPKFAHLPLLTNSDRSKLSKRQESIGIEHFKEKGYSPIALLNFLAVAGGGFGKQEGCIAYDLNTLCSKFNLEEVNTGSCIVDLRKLDLFNHSYLVQQLSSEQTLSNLIKELRTVLRKKYGERYNKEEKNLSDSYIQKILFCYKDRMHTLNHLTEPDMEYLWTAVDWKDIEEKFISLKIPSSVITNLKNVHNFLFALPESEFNQKDLIPKLKNLSKQLNVPYSSLMRTMRIVLTAQKDGPGIAEIIDMLGRKRCLEKLNFAVEKIENSLNVLNS</sequence>
<dbReference type="InterPro" id="IPR001680">
    <property type="entry name" value="WD40_rpt"/>
</dbReference>
<dbReference type="Pfam" id="PF00749">
    <property type="entry name" value="tRNA-synt_1c"/>
    <property type="match status" value="1"/>
</dbReference>
<dbReference type="NCBIfam" id="TIGR00464">
    <property type="entry name" value="gltX_bact"/>
    <property type="match status" value="1"/>
</dbReference>
<dbReference type="GO" id="GO:0004818">
    <property type="term" value="F:glutamate-tRNA ligase activity"/>
    <property type="evidence" value="ECO:0007669"/>
    <property type="project" value="UniProtKB-EC"/>
</dbReference>
<dbReference type="InterPro" id="IPR008925">
    <property type="entry name" value="aa_tRNA-synth_I_cd-bd_sf"/>
</dbReference>
<feature type="compositionally biased region" description="Basic residues" evidence="21">
    <location>
        <begin position="65"/>
        <end position="75"/>
    </location>
</feature>
<keyword evidence="10" id="KW-0067">ATP-binding</keyword>
<feature type="region of interest" description="Disordered" evidence="21">
    <location>
        <begin position="60"/>
        <end position="82"/>
    </location>
</feature>
<keyword evidence="11" id="KW-0648">Protein biosynthesis</keyword>
<dbReference type="Proteomes" id="UP000807504">
    <property type="component" value="Unassembled WGS sequence"/>
</dbReference>
<gene>
    <name evidence="24" type="ORF">HNY73_014509</name>
</gene>
<evidence type="ECO:0000256" key="3">
    <source>
        <dbReference type="ARBA" id="ARBA00007894"/>
    </source>
</evidence>
<evidence type="ECO:0000256" key="15">
    <source>
        <dbReference type="ARBA" id="ARBA00044142"/>
    </source>
</evidence>
<dbReference type="GO" id="GO:0050561">
    <property type="term" value="F:glutamate-tRNA(Gln) ligase activity"/>
    <property type="evidence" value="ECO:0007669"/>
    <property type="project" value="UniProtKB-EC"/>
</dbReference>
<dbReference type="InterPro" id="IPR020751">
    <property type="entry name" value="aa-tRNA-synth_I_codon-bd_sub2"/>
</dbReference>
<dbReference type="FunFam" id="2.130.10.10:FF:000180">
    <property type="entry name" value="WD repeat-containing protein 76"/>
    <property type="match status" value="1"/>
</dbReference>
<evidence type="ECO:0000256" key="21">
    <source>
        <dbReference type="SAM" id="MobiDB-lite"/>
    </source>
</evidence>
<evidence type="ECO:0000256" key="17">
    <source>
        <dbReference type="ARBA" id="ARBA00044313"/>
    </source>
</evidence>
<evidence type="ECO:0000256" key="1">
    <source>
        <dbReference type="ARBA" id="ARBA00002530"/>
    </source>
</evidence>
<keyword evidence="7 24" id="KW-0436">Ligase</keyword>
<dbReference type="EC" id="6.1.1.17" evidence="4"/>
<reference evidence="24" key="1">
    <citation type="journal article" date="2020" name="bioRxiv">
        <title>Chromosome-level reference genome of the European wasp spider Argiope bruennichi: a resource for studies on range expansion and evolutionary adaptation.</title>
        <authorList>
            <person name="Sheffer M.M."/>
            <person name="Hoppe A."/>
            <person name="Krehenwinkel H."/>
            <person name="Uhl G."/>
            <person name="Kuss A.W."/>
            <person name="Jensen L."/>
            <person name="Jensen C."/>
            <person name="Gillespie R.G."/>
            <person name="Hoff K.J."/>
            <person name="Prost S."/>
        </authorList>
    </citation>
    <scope>NUCLEOTIDE SEQUENCE</scope>
</reference>
<name>A0A8T0EPG9_ARGBR</name>
<keyword evidence="6" id="KW-0853">WD repeat</keyword>
<comment type="function">
    <text evidence="1">Specifically binds 5-hydroxymethylcytosine (5hmC), suggesting that it acts as a specific reader of 5hmC.</text>
</comment>
<keyword evidence="8" id="KW-0677">Repeat</keyword>
<evidence type="ECO:0000256" key="9">
    <source>
        <dbReference type="ARBA" id="ARBA00022741"/>
    </source>
</evidence>
<dbReference type="InterPro" id="IPR000924">
    <property type="entry name" value="Glu/Gln-tRNA-synth"/>
</dbReference>
<dbReference type="InterPro" id="IPR001412">
    <property type="entry name" value="aa-tRNA-synth_I_CS"/>
</dbReference>
<keyword evidence="9" id="KW-0547">Nucleotide-binding</keyword>
<comment type="caution">
    <text evidence="24">The sequence shown here is derived from an EMBL/GenBank/DDBJ whole genome shotgun (WGS) entry which is preliminary data.</text>
</comment>
<evidence type="ECO:0000256" key="7">
    <source>
        <dbReference type="ARBA" id="ARBA00022598"/>
    </source>
</evidence>
<comment type="catalytic activity">
    <reaction evidence="20">
        <text>tRNA(Gln) + L-glutamate + ATP = L-glutamyl-tRNA(Gln) + AMP + diphosphate</text>
        <dbReference type="Rhea" id="RHEA:64612"/>
        <dbReference type="Rhea" id="RHEA-COMP:9662"/>
        <dbReference type="Rhea" id="RHEA-COMP:9684"/>
        <dbReference type="ChEBI" id="CHEBI:29985"/>
        <dbReference type="ChEBI" id="CHEBI:30616"/>
        <dbReference type="ChEBI" id="CHEBI:33019"/>
        <dbReference type="ChEBI" id="CHEBI:78442"/>
        <dbReference type="ChEBI" id="CHEBI:78520"/>
        <dbReference type="ChEBI" id="CHEBI:456215"/>
    </reaction>
    <physiologicalReaction direction="left-to-right" evidence="20">
        <dbReference type="Rhea" id="RHEA:64613"/>
    </physiologicalReaction>
</comment>
<dbReference type="GO" id="GO:0000049">
    <property type="term" value="F:tRNA binding"/>
    <property type="evidence" value="ECO:0007669"/>
    <property type="project" value="InterPro"/>
</dbReference>
<evidence type="ECO:0000256" key="14">
    <source>
        <dbReference type="ARBA" id="ARBA00044054"/>
    </source>
</evidence>
<comment type="catalytic activity">
    <reaction evidence="18">
        <text>tRNA(Glu) + L-glutamate + ATP = L-glutamyl-tRNA(Glu) + AMP + diphosphate</text>
        <dbReference type="Rhea" id="RHEA:23540"/>
        <dbReference type="Rhea" id="RHEA-COMP:9663"/>
        <dbReference type="Rhea" id="RHEA-COMP:9680"/>
        <dbReference type="ChEBI" id="CHEBI:29985"/>
        <dbReference type="ChEBI" id="CHEBI:30616"/>
        <dbReference type="ChEBI" id="CHEBI:33019"/>
        <dbReference type="ChEBI" id="CHEBI:78442"/>
        <dbReference type="ChEBI" id="CHEBI:78520"/>
        <dbReference type="ChEBI" id="CHEBI:456215"/>
        <dbReference type="EC" id="6.1.1.17"/>
    </reaction>
    <physiologicalReaction direction="left-to-right" evidence="18">
        <dbReference type="Rhea" id="RHEA:23541"/>
    </physiologicalReaction>
</comment>
<keyword evidence="25" id="KW-1185">Reference proteome</keyword>
<dbReference type="InterPro" id="IPR020058">
    <property type="entry name" value="Glu/Gln-tRNA-synth_Ib_cat-dom"/>
</dbReference>
<dbReference type="Pfam" id="PF00400">
    <property type="entry name" value="WD40"/>
    <property type="match status" value="1"/>
</dbReference>
<dbReference type="Gene3D" id="1.10.10.350">
    <property type="match status" value="1"/>
</dbReference>